<protein>
    <submittedName>
        <fullName evidence="2">Uncharacterized protein</fullName>
    </submittedName>
</protein>
<evidence type="ECO:0000313" key="2">
    <source>
        <dbReference type="EMBL" id="EAU39912.1"/>
    </source>
</evidence>
<evidence type="ECO:0000256" key="1">
    <source>
        <dbReference type="SAM" id="MobiDB-lite"/>
    </source>
</evidence>
<feature type="region of interest" description="Disordered" evidence="1">
    <location>
        <begin position="76"/>
        <end position="95"/>
    </location>
</feature>
<keyword evidence="3" id="KW-1185">Reference proteome</keyword>
<dbReference type="Proteomes" id="UP000004310">
    <property type="component" value="Unassembled WGS sequence"/>
</dbReference>
<organism evidence="2 3">
    <name type="scientific">Fulvimarina pelagi HTCC2506</name>
    <dbReference type="NCBI Taxonomy" id="314231"/>
    <lineage>
        <taxon>Bacteria</taxon>
        <taxon>Pseudomonadati</taxon>
        <taxon>Pseudomonadota</taxon>
        <taxon>Alphaproteobacteria</taxon>
        <taxon>Hyphomicrobiales</taxon>
        <taxon>Aurantimonadaceae</taxon>
        <taxon>Fulvimarina</taxon>
    </lineage>
</organism>
<comment type="caution">
    <text evidence="2">The sequence shown here is derived from an EMBL/GenBank/DDBJ whole genome shotgun (WGS) entry which is preliminary data.</text>
</comment>
<dbReference type="HOGENOM" id="CLU_2368777_0_0_5"/>
<dbReference type="EMBL" id="AATP01000011">
    <property type="protein sequence ID" value="EAU39912.1"/>
    <property type="molecule type" value="Genomic_DNA"/>
</dbReference>
<sequence length="95" mass="10640">MNGMGRIAFSLIATQIMRRMVRGIPATDGQIYPTGEADRAIDDDDLLVMRSENWMISIEFQVNTGMSVPLLPQDERQAPARPMGCRQAPDENVNF</sequence>
<accession>Q0FY30</accession>
<name>Q0FY30_9HYPH</name>
<proteinExistence type="predicted"/>
<evidence type="ECO:0000313" key="3">
    <source>
        <dbReference type="Proteomes" id="UP000004310"/>
    </source>
</evidence>
<gene>
    <name evidence="2" type="ORF">FP2506_17589</name>
</gene>
<reference evidence="2 3" key="1">
    <citation type="journal article" date="2010" name="J. Bacteriol.">
        <title>Genome sequence of Fulvimarina pelagi HTCC2506T, a Mn(II)-oxidizing alphaproteobacterium possessing an aerobic anoxygenic photosynthetic gene cluster and Xanthorhodopsin.</title>
        <authorList>
            <person name="Kang I."/>
            <person name="Oh H.M."/>
            <person name="Lim S.I."/>
            <person name="Ferriera S."/>
            <person name="Giovannoni S.J."/>
            <person name="Cho J.C."/>
        </authorList>
    </citation>
    <scope>NUCLEOTIDE SEQUENCE [LARGE SCALE GENOMIC DNA]</scope>
    <source>
        <strain evidence="2 3">HTCC2506</strain>
    </source>
</reference>
<dbReference type="AlphaFoldDB" id="Q0FY30"/>